<protein>
    <submittedName>
        <fullName evidence="2">Methyltransferase domain-containing protein</fullName>
    </submittedName>
</protein>
<dbReference type="CDD" id="cd02440">
    <property type="entry name" value="AdoMet_MTases"/>
    <property type="match status" value="1"/>
</dbReference>
<keyword evidence="2" id="KW-0489">Methyltransferase</keyword>
<evidence type="ECO:0000259" key="1">
    <source>
        <dbReference type="Pfam" id="PF08241"/>
    </source>
</evidence>
<dbReference type="GO" id="GO:0032259">
    <property type="term" value="P:methylation"/>
    <property type="evidence" value="ECO:0007669"/>
    <property type="project" value="UniProtKB-KW"/>
</dbReference>
<organism evidence="2 3">
    <name type="scientific">Fuscibacter oryzae</name>
    <dbReference type="NCBI Taxonomy" id="2803939"/>
    <lineage>
        <taxon>Bacteria</taxon>
        <taxon>Pseudomonadati</taxon>
        <taxon>Pseudomonadota</taxon>
        <taxon>Alphaproteobacteria</taxon>
        <taxon>Rhodobacterales</taxon>
        <taxon>Paracoccaceae</taxon>
        <taxon>Fuscibacter</taxon>
    </lineage>
</organism>
<gene>
    <name evidence="2" type="ORF">JI744_17940</name>
</gene>
<reference evidence="2" key="1">
    <citation type="submission" date="2021-01" db="EMBL/GenBank/DDBJ databases">
        <title>Genome seq and assembly of Tabrizicola sp. KVB23.</title>
        <authorList>
            <person name="Chhetri G."/>
        </authorList>
    </citation>
    <scope>NUCLEOTIDE SEQUENCE</scope>
    <source>
        <strain evidence="2">KVB23</strain>
    </source>
</reference>
<dbReference type="GO" id="GO:0008757">
    <property type="term" value="F:S-adenosylmethionine-dependent methyltransferase activity"/>
    <property type="evidence" value="ECO:0007669"/>
    <property type="project" value="InterPro"/>
</dbReference>
<evidence type="ECO:0000313" key="2">
    <source>
        <dbReference type="EMBL" id="MBL4929986.1"/>
    </source>
</evidence>
<name>A0A8J7SWS8_9RHOB</name>
<sequence>MPTPSQMFDDGTAYERMMGRWSQQVGEPFLDWLALPSGLRWLDVGCGNGAFTEVVRRHDPTATLTGIDPAPGQIAYAHQRAGTEGITFLTGDAQDLPFADGSFDVSVMALVIAFVPDPVQALHEMTRATRPGGMVATYMWDLPHGVPLAPLHRALAELGHPAPQPPSAGRVGPAGLADLWQSAGLVEIAAKQITIPVTFEDLDDFWQSNVQFIGPLGEVLRHLPQGGRDALRARLGMILPIDAQGRITYRAVANAIRGRRPATGRP</sequence>
<dbReference type="InterPro" id="IPR029063">
    <property type="entry name" value="SAM-dependent_MTases_sf"/>
</dbReference>
<dbReference type="Gene3D" id="3.40.50.150">
    <property type="entry name" value="Vaccinia Virus protein VP39"/>
    <property type="match status" value="1"/>
</dbReference>
<keyword evidence="2" id="KW-0808">Transferase</keyword>
<feature type="domain" description="Methyltransferase type 11" evidence="1">
    <location>
        <begin position="42"/>
        <end position="136"/>
    </location>
</feature>
<dbReference type="RefSeq" id="WP_202662551.1">
    <property type="nucleotide sequence ID" value="NZ_JAESVP010000012.1"/>
</dbReference>
<dbReference type="AlphaFoldDB" id="A0A8J7SWS8"/>
<dbReference type="PANTHER" id="PTHR43591">
    <property type="entry name" value="METHYLTRANSFERASE"/>
    <property type="match status" value="1"/>
</dbReference>
<dbReference type="EMBL" id="JAESVP010000012">
    <property type="protein sequence ID" value="MBL4929986.1"/>
    <property type="molecule type" value="Genomic_DNA"/>
</dbReference>
<keyword evidence="3" id="KW-1185">Reference proteome</keyword>
<dbReference type="Pfam" id="PF08241">
    <property type="entry name" value="Methyltransf_11"/>
    <property type="match status" value="1"/>
</dbReference>
<evidence type="ECO:0000313" key="3">
    <source>
        <dbReference type="Proteomes" id="UP000619033"/>
    </source>
</evidence>
<proteinExistence type="predicted"/>
<comment type="caution">
    <text evidence="2">The sequence shown here is derived from an EMBL/GenBank/DDBJ whole genome shotgun (WGS) entry which is preliminary data.</text>
</comment>
<dbReference type="InterPro" id="IPR013216">
    <property type="entry name" value="Methyltransf_11"/>
</dbReference>
<accession>A0A8J7SWS8</accession>
<dbReference type="Proteomes" id="UP000619033">
    <property type="component" value="Unassembled WGS sequence"/>
</dbReference>
<dbReference type="SUPFAM" id="SSF53335">
    <property type="entry name" value="S-adenosyl-L-methionine-dependent methyltransferases"/>
    <property type="match status" value="1"/>
</dbReference>